<dbReference type="EMBL" id="JASZYV010000001">
    <property type="protein sequence ID" value="MDM0044399.1"/>
    <property type="molecule type" value="Genomic_DNA"/>
</dbReference>
<proteinExistence type="predicted"/>
<accession>A0ABT7N8X6</accession>
<comment type="caution">
    <text evidence="3">The sequence shown here is derived from an EMBL/GenBank/DDBJ whole genome shotgun (WGS) entry which is preliminary data.</text>
</comment>
<dbReference type="PANTHER" id="PTHR43689">
    <property type="entry name" value="HYDROLASE"/>
    <property type="match status" value="1"/>
</dbReference>
<dbReference type="GO" id="GO:0016787">
    <property type="term" value="F:hydrolase activity"/>
    <property type="evidence" value="ECO:0007669"/>
    <property type="project" value="UniProtKB-KW"/>
</dbReference>
<reference evidence="3" key="1">
    <citation type="submission" date="2023-06" db="EMBL/GenBank/DDBJ databases">
        <authorList>
            <person name="Jiang Y."/>
            <person name="Liu Q."/>
        </authorList>
    </citation>
    <scope>NUCLEOTIDE SEQUENCE</scope>
    <source>
        <strain evidence="3">CGMCC 1.12089</strain>
    </source>
</reference>
<gene>
    <name evidence="3" type="ORF">QTH91_07915</name>
</gene>
<dbReference type="Pfam" id="PF00561">
    <property type="entry name" value="Abhydrolase_1"/>
    <property type="match status" value="1"/>
</dbReference>
<evidence type="ECO:0000259" key="2">
    <source>
        <dbReference type="Pfam" id="PF00561"/>
    </source>
</evidence>
<name>A0ABT7N8X6_9BURK</name>
<feature type="region of interest" description="Disordered" evidence="1">
    <location>
        <begin position="1"/>
        <end position="40"/>
    </location>
</feature>
<feature type="domain" description="AB hydrolase-1" evidence="2">
    <location>
        <begin position="55"/>
        <end position="155"/>
    </location>
</feature>
<dbReference type="InterPro" id="IPR029058">
    <property type="entry name" value="AB_hydrolase_fold"/>
</dbReference>
<dbReference type="Proteomes" id="UP001174908">
    <property type="component" value="Unassembled WGS sequence"/>
</dbReference>
<dbReference type="SUPFAM" id="SSF53474">
    <property type="entry name" value="alpha/beta-Hydrolases"/>
    <property type="match status" value="1"/>
</dbReference>
<feature type="region of interest" description="Disordered" evidence="1">
    <location>
        <begin position="89"/>
        <end position="108"/>
    </location>
</feature>
<sequence length="307" mass="32957">MPAKDLENMEKETDNDNKSTFGGASPHAGQDVKRDDPQSTTAAPMHLVRWGTDGPCVVLVHGSAQGSALGGDSHFSRQQGLAQRGWQLLVPDRPGHGRSPDPGRPDDATLDGELVAQLLPGEGAHLVGHSYGGCVALDAAMRDPSRVRSLTLIEPAMAALAMNRLEVLRFGLRMVSTLVFSTSPIARIEGFIRLVNIPPEVRGGSSPAELERMGDAIKRLRLPSGKTLRRQLETLRAAGVPMLVVSAGWSRAFDIVCDTVADVGGGRRLDIATPHHFPQLVSDKFNDALDAFMRESDARPTSKPTAR</sequence>
<evidence type="ECO:0000313" key="3">
    <source>
        <dbReference type="EMBL" id="MDM0044399.1"/>
    </source>
</evidence>
<dbReference type="PRINTS" id="PR00111">
    <property type="entry name" value="ABHYDROLASE"/>
</dbReference>
<dbReference type="Gene3D" id="3.40.50.1820">
    <property type="entry name" value="alpha/beta hydrolase"/>
    <property type="match status" value="1"/>
</dbReference>
<dbReference type="InterPro" id="IPR000073">
    <property type="entry name" value="AB_hydrolase_1"/>
</dbReference>
<feature type="compositionally biased region" description="Basic and acidic residues" evidence="1">
    <location>
        <begin position="1"/>
        <end position="17"/>
    </location>
</feature>
<dbReference type="PANTHER" id="PTHR43689:SF8">
    <property type="entry name" value="ALPHA_BETA-HYDROLASES SUPERFAMILY PROTEIN"/>
    <property type="match status" value="1"/>
</dbReference>
<evidence type="ECO:0000313" key="4">
    <source>
        <dbReference type="Proteomes" id="UP001174908"/>
    </source>
</evidence>
<keyword evidence="4" id="KW-1185">Reference proteome</keyword>
<keyword evidence="3" id="KW-0378">Hydrolase</keyword>
<dbReference type="RefSeq" id="WP_286659437.1">
    <property type="nucleotide sequence ID" value="NZ_JASZYV010000001.1"/>
</dbReference>
<protein>
    <submittedName>
        <fullName evidence="3">Alpha/beta fold hydrolase</fullName>
    </submittedName>
</protein>
<organism evidence="3 4">
    <name type="scientific">Variovorax dokdonensis</name>
    <dbReference type="NCBI Taxonomy" id="344883"/>
    <lineage>
        <taxon>Bacteria</taxon>
        <taxon>Pseudomonadati</taxon>
        <taxon>Pseudomonadota</taxon>
        <taxon>Betaproteobacteria</taxon>
        <taxon>Burkholderiales</taxon>
        <taxon>Comamonadaceae</taxon>
        <taxon>Variovorax</taxon>
    </lineage>
</organism>
<feature type="compositionally biased region" description="Basic and acidic residues" evidence="1">
    <location>
        <begin position="93"/>
        <end position="107"/>
    </location>
</feature>
<evidence type="ECO:0000256" key="1">
    <source>
        <dbReference type="SAM" id="MobiDB-lite"/>
    </source>
</evidence>